<keyword evidence="4" id="KW-0479">Metal-binding</keyword>
<evidence type="ECO:0000256" key="5">
    <source>
        <dbReference type="ARBA" id="ARBA00022801"/>
    </source>
</evidence>
<keyword evidence="5" id="KW-0378">Hydrolase</keyword>
<name>A0ABW8JS67_9GAMM</name>
<accession>A0ABW8JS67</accession>
<evidence type="ECO:0000256" key="6">
    <source>
        <dbReference type="ARBA" id="ARBA00022833"/>
    </source>
</evidence>
<dbReference type="Proteomes" id="UP001620460">
    <property type="component" value="Unassembled WGS sequence"/>
</dbReference>
<comment type="similarity">
    <text evidence="2 10">Belongs to the purine nucleoside phosphorylase YfiH/LACC1 family.</text>
</comment>
<comment type="caution">
    <text evidence="11">The sequence shown here is derived from an EMBL/GenBank/DDBJ whole genome shotgun (WGS) entry which is preliminary data.</text>
</comment>
<dbReference type="NCBIfam" id="TIGR00726">
    <property type="entry name" value="peptidoglycan editing factor PgeF"/>
    <property type="match status" value="1"/>
</dbReference>
<organism evidence="11 12">
    <name type="scientific">Dyella ginsengisoli</name>
    <dbReference type="NCBI Taxonomy" id="363848"/>
    <lineage>
        <taxon>Bacteria</taxon>
        <taxon>Pseudomonadati</taxon>
        <taxon>Pseudomonadota</taxon>
        <taxon>Gammaproteobacteria</taxon>
        <taxon>Lysobacterales</taxon>
        <taxon>Rhodanobacteraceae</taxon>
        <taxon>Dyella</taxon>
    </lineage>
</organism>
<dbReference type="SUPFAM" id="SSF64438">
    <property type="entry name" value="CNF1/YfiH-like putative cysteine hydrolases"/>
    <property type="match status" value="1"/>
</dbReference>
<evidence type="ECO:0000256" key="4">
    <source>
        <dbReference type="ARBA" id="ARBA00022723"/>
    </source>
</evidence>
<evidence type="ECO:0000313" key="12">
    <source>
        <dbReference type="Proteomes" id="UP001620460"/>
    </source>
</evidence>
<dbReference type="Pfam" id="PF02578">
    <property type="entry name" value="Cu-oxidase_4"/>
    <property type="match status" value="1"/>
</dbReference>
<evidence type="ECO:0000256" key="3">
    <source>
        <dbReference type="ARBA" id="ARBA00022679"/>
    </source>
</evidence>
<evidence type="ECO:0000256" key="9">
    <source>
        <dbReference type="ARBA" id="ARBA00049893"/>
    </source>
</evidence>
<keyword evidence="12" id="KW-1185">Reference proteome</keyword>
<comment type="catalytic activity">
    <reaction evidence="9">
        <text>S-methyl-5'-thioadenosine + phosphate = 5-(methylsulfanyl)-alpha-D-ribose 1-phosphate + adenine</text>
        <dbReference type="Rhea" id="RHEA:11852"/>
        <dbReference type="ChEBI" id="CHEBI:16708"/>
        <dbReference type="ChEBI" id="CHEBI:17509"/>
        <dbReference type="ChEBI" id="CHEBI:43474"/>
        <dbReference type="ChEBI" id="CHEBI:58533"/>
        <dbReference type="EC" id="2.4.2.28"/>
    </reaction>
    <physiologicalReaction direction="left-to-right" evidence="9">
        <dbReference type="Rhea" id="RHEA:11853"/>
    </physiologicalReaction>
</comment>
<dbReference type="PANTHER" id="PTHR30616:SF2">
    <property type="entry name" value="PURINE NUCLEOSIDE PHOSPHORYLASE LACC1"/>
    <property type="match status" value="1"/>
</dbReference>
<reference evidence="11 12" key="1">
    <citation type="submission" date="2020-10" db="EMBL/GenBank/DDBJ databases">
        <title>Phylogeny of dyella-like bacteria.</title>
        <authorList>
            <person name="Fu J."/>
        </authorList>
    </citation>
    <scope>NUCLEOTIDE SEQUENCE [LARGE SCALE GENOMIC DNA]</scope>
    <source>
        <strain evidence="11 12">Gsoil3046</strain>
    </source>
</reference>
<dbReference type="Gene3D" id="3.60.140.10">
    <property type="entry name" value="CNF1/YfiH-like putative cysteine hydrolases"/>
    <property type="match status" value="1"/>
</dbReference>
<evidence type="ECO:0000256" key="10">
    <source>
        <dbReference type="RuleBase" id="RU361274"/>
    </source>
</evidence>
<proteinExistence type="inferred from homology"/>
<evidence type="ECO:0000313" key="11">
    <source>
        <dbReference type="EMBL" id="MFK2903115.1"/>
    </source>
</evidence>
<dbReference type="CDD" id="cd16833">
    <property type="entry name" value="YfiH"/>
    <property type="match status" value="1"/>
</dbReference>
<dbReference type="InterPro" id="IPR038371">
    <property type="entry name" value="Cu_polyphenol_OxRdtase_sf"/>
</dbReference>
<dbReference type="EMBL" id="JADIKM010000001">
    <property type="protein sequence ID" value="MFK2903115.1"/>
    <property type="molecule type" value="Genomic_DNA"/>
</dbReference>
<evidence type="ECO:0000256" key="1">
    <source>
        <dbReference type="ARBA" id="ARBA00000553"/>
    </source>
</evidence>
<evidence type="ECO:0000256" key="7">
    <source>
        <dbReference type="ARBA" id="ARBA00047989"/>
    </source>
</evidence>
<sequence length="258" mass="27520">MPLRSDDPAWVVPGWRAPTGVRAAVSTRLGPGVSMAPFDRFNLGTRSGDDPAAVAANRVALQAALELPRPPRWLQQVHGTEVCVVRDAAWLEEPIADAAITRECDQPLVILTADCLPVLLCSDDGSVIGAAHAGWRGLAAGVIERTVAAMAIDPARVRAWLGPCIGLSSYEVGEEVRAALVDTDAGAVSCFVPTRPGHWRCDLAALARRRLQAMGVTQVTGGGFDTFTDSRFYSYRRDGARSGRFASVIWLEDGGASR</sequence>
<keyword evidence="3" id="KW-0808">Transferase</keyword>
<dbReference type="PANTHER" id="PTHR30616">
    <property type="entry name" value="UNCHARACTERIZED PROTEIN YFIH"/>
    <property type="match status" value="1"/>
</dbReference>
<protein>
    <recommendedName>
        <fullName evidence="10">Purine nucleoside phosphorylase</fullName>
    </recommendedName>
</protein>
<evidence type="ECO:0000256" key="2">
    <source>
        <dbReference type="ARBA" id="ARBA00007353"/>
    </source>
</evidence>
<keyword evidence="6" id="KW-0862">Zinc</keyword>
<comment type="catalytic activity">
    <reaction evidence="8">
        <text>adenosine + phosphate = alpha-D-ribose 1-phosphate + adenine</text>
        <dbReference type="Rhea" id="RHEA:27642"/>
        <dbReference type="ChEBI" id="CHEBI:16335"/>
        <dbReference type="ChEBI" id="CHEBI:16708"/>
        <dbReference type="ChEBI" id="CHEBI:43474"/>
        <dbReference type="ChEBI" id="CHEBI:57720"/>
        <dbReference type="EC" id="2.4.2.1"/>
    </reaction>
    <physiologicalReaction direction="left-to-right" evidence="8">
        <dbReference type="Rhea" id="RHEA:27643"/>
    </physiologicalReaction>
</comment>
<gene>
    <name evidence="11" type="primary">pgeF</name>
    <name evidence="11" type="ORF">ISP17_04005</name>
</gene>
<dbReference type="InterPro" id="IPR003730">
    <property type="entry name" value="Cu_polyphenol_OxRdtase"/>
</dbReference>
<dbReference type="InterPro" id="IPR011324">
    <property type="entry name" value="Cytotoxic_necrot_fac-like_cat"/>
</dbReference>
<dbReference type="RefSeq" id="WP_404630272.1">
    <property type="nucleotide sequence ID" value="NZ_JADIKM010000001.1"/>
</dbReference>
<evidence type="ECO:0000256" key="8">
    <source>
        <dbReference type="ARBA" id="ARBA00048968"/>
    </source>
</evidence>
<comment type="catalytic activity">
    <reaction evidence="7">
        <text>adenosine + H2O + H(+) = inosine + NH4(+)</text>
        <dbReference type="Rhea" id="RHEA:24408"/>
        <dbReference type="ChEBI" id="CHEBI:15377"/>
        <dbReference type="ChEBI" id="CHEBI:15378"/>
        <dbReference type="ChEBI" id="CHEBI:16335"/>
        <dbReference type="ChEBI" id="CHEBI:17596"/>
        <dbReference type="ChEBI" id="CHEBI:28938"/>
        <dbReference type="EC" id="3.5.4.4"/>
    </reaction>
    <physiologicalReaction direction="left-to-right" evidence="7">
        <dbReference type="Rhea" id="RHEA:24409"/>
    </physiologicalReaction>
</comment>
<comment type="catalytic activity">
    <reaction evidence="1">
        <text>inosine + phosphate = alpha-D-ribose 1-phosphate + hypoxanthine</text>
        <dbReference type="Rhea" id="RHEA:27646"/>
        <dbReference type="ChEBI" id="CHEBI:17368"/>
        <dbReference type="ChEBI" id="CHEBI:17596"/>
        <dbReference type="ChEBI" id="CHEBI:43474"/>
        <dbReference type="ChEBI" id="CHEBI:57720"/>
        <dbReference type="EC" id="2.4.2.1"/>
    </reaction>
    <physiologicalReaction direction="left-to-right" evidence="1">
        <dbReference type="Rhea" id="RHEA:27647"/>
    </physiologicalReaction>
</comment>